<dbReference type="GO" id="GO:0006171">
    <property type="term" value="P:cAMP biosynthetic process"/>
    <property type="evidence" value="ECO:0007669"/>
    <property type="project" value="TreeGrafter"/>
</dbReference>
<dbReference type="Gene3D" id="3.40.50.10070">
    <property type="entry name" value="TolB, N-terminal domain"/>
    <property type="match status" value="1"/>
</dbReference>
<proteinExistence type="predicted"/>
<comment type="caution">
    <text evidence="2">The sequence shown here is derived from an EMBL/GenBank/DDBJ whole genome shotgun (WGS) entry which is preliminary data.</text>
</comment>
<keyword evidence="3" id="KW-1185">Reference proteome</keyword>
<dbReference type="AlphaFoldDB" id="A0A512NG06"/>
<feature type="domain" description="Guanylate cyclase" evidence="1">
    <location>
        <begin position="13"/>
        <end position="128"/>
    </location>
</feature>
<evidence type="ECO:0000313" key="3">
    <source>
        <dbReference type="Proteomes" id="UP000321058"/>
    </source>
</evidence>
<dbReference type="PROSITE" id="PS50125">
    <property type="entry name" value="GUANYLATE_CYCLASE_2"/>
    <property type="match status" value="1"/>
</dbReference>
<dbReference type="InterPro" id="IPR050697">
    <property type="entry name" value="Adenylyl/Guanylyl_Cyclase_3/4"/>
</dbReference>
<dbReference type="SUPFAM" id="SSF48452">
    <property type="entry name" value="TPR-like"/>
    <property type="match status" value="1"/>
</dbReference>
<evidence type="ECO:0000259" key="1">
    <source>
        <dbReference type="PROSITE" id="PS50125"/>
    </source>
</evidence>
<reference evidence="2 3" key="1">
    <citation type="submission" date="2019-07" db="EMBL/GenBank/DDBJ databases">
        <title>Whole genome shotgun sequence of Reyranella soli NBRC 108950.</title>
        <authorList>
            <person name="Hosoyama A."/>
            <person name="Uohara A."/>
            <person name="Ohji S."/>
            <person name="Ichikawa N."/>
        </authorList>
    </citation>
    <scope>NUCLEOTIDE SEQUENCE [LARGE SCALE GENOMIC DNA]</scope>
    <source>
        <strain evidence="2 3">NBRC 108950</strain>
    </source>
</reference>
<dbReference type="GO" id="GO:0035556">
    <property type="term" value="P:intracellular signal transduction"/>
    <property type="evidence" value="ECO:0007669"/>
    <property type="project" value="InterPro"/>
</dbReference>
<dbReference type="SUPFAM" id="SSF55073">
    <property type="entry name" value="Nucleotide cyclase"/>
    <property type="match status" value="1"/>
</dbReference>
<dbReference type="Proteomes" id="UP000321058">
    <property type="component" value="Unassembled WGS sequence"/>
</dbReference>
<dbReference type="GO" id="GO:0004016">
    <property type="term" value="F:adenylate cyclase activity"/>
    <property type="evidence" value="ECO:0007669"/>
    <property type="project" value="UniProtKB-ARBA"/>
</dbReference>
<dbReference type="InterPro" id="IPR001054">
    <property type="entry name" value="A/G_cyclase"/>
</dbReference>
<dbReference type="CDD" id="cd07302">
    <property type="entry name" value="CHD"/>
    <property type="match status" value="1"/>
</dbReference>
<dbReference type="InterPro" id="IPR011990">
    <property type="entry name" value="TPR-like_helical_dom_sf"/>
</dbReference>
<dbReference type="Gene3D" id="3.30.70.1230">
    <property type="entry name" value="Nucleotide cyclase"/>
    <property type="match status" value="1"/>
</dbReference>
<dbReference type="Pfam" id="PF00211">
    <property type="entry name" value="Guanylate_cyc"/>
    <property type="match status" value="1"/>
</dbReference>
<accession>A0A512NG06</accession>
<dbReference type="PANTHER" id="PTHR43081">
    <property type="entry name" value="ADENYLATE CYCLASE, TERMINAL-DIFFERENTIATION SPECIFIC-RELATED"/>
    <property type="match status" value="1"/>
</dbReference>
<protein>
    <submittedName>
        <fullName evidence="2">Adenylate cyclase</fullName>
    </submittedName>
</protein>
<name>A0A512NG06_9HYPH</name>
<dbReference type="EMBL" id="BKAJ01000089">
    <property type="protein sequence ID" value="GEP57880.1"/>
    <property type="molecule type" value="Genomic_DNA"/>
</dbReference>
<organism evidence="2 3">
    <name type="scientific">Reyranella soli</name>
    <dbReference type="NCBI Taxonomy" id="1230389"/>
    <lineage>
        <taxon>Bacteria</taxon>
        <taxon>Pseudomonadati</taxon>
        <taxon>Pseudomonadota</taxon>
        <taxon>Alphaproteobacteria</taxon>
        <taxon>Hyphomicrobiales</taxon>
        <taxon>Reyranellaceae</taxon>
        <taxon>Reyranella</taxon>
    </lineage>
</organism>
<dbReference type="Gene3D" id="1.25.40.10">
    <property type="entry name" value="Tetratricopeptide repeat domain"/>
    <property type="match status" value="2"/>
</dbReference>
<dbReference type="InterPro" id="IPR029787">
    <property type="entry name" value="Nucleotide_cyclase"/>
</dbReference>
<gene>
    <name evidence="2" type="ORF">RSO01_50460</name>
</gene>
<dbReference type="PANTHER" id="PTHR43081:SF19">
    <property type="entry name" value="PH-SENSITIVE ADENYLATE CYCLASE RV1264"/>
    <property type="match status" value="1"/>
</dbReference>
<evidence type="ECO:0000313" key="2">
    <source>
        <dbReference type="EMBL" id="GEP57880.1"/>
    </source>
</evidence>
<sequence>MGTGKHIVRRLAAIMSIDVVGYARLMGIDESGTHFRLKEHRTERIEPAVRRHGGRLIKLTGDGAMIEFASAVEALGAAIEVQQAMADANRDQPADTAIVFRIGLDLGDLIVDDDELYGDGVNIAVRLEGAAPPGGILISGSLHDAVAGRLKAGFEDVGSLELKNIGRPVRAWRVTWSAADWSTEPPTSLPGLAAPPALPDKPSIAVLPFTNMSDDPEQEYFTDGISEDIITELSRFHELFVIARNSTFTYKGRAVDVRVVASELGVRYVLEGSIRKAANRVRVTGQLIDALSGNHIWAERYDRVLEDIFAVQEELTQSIVRAIAPQILDAEVEKMHRRRPEDLNAYEIAVRANARAAEAWLKSDAGLRDVAIDDAIAALAIDPRSTTALTALAFAQWQHLAFATAADRSRAWHEGVTAADRAIEIDRSLCFAHSMKGLLLAFSADRDRIDEALDCARLSYDLNPHSMAAVTALSFIEILWGDPESAIEHLLESLRLSPRDPQRPIVLLNLAMASGCAGRYADGVGYATQGIREAPSFAPLYAHLAVNHVGLGQIAKARAALAESTRIAPGQVERSLAGFMFRKPEHQRRGTTFLRIAAGLEDPAAAEALR</sequence>